<dbReference type="Pfam" id="PF13191">
    <property type="entry name" value="AAA_16"/>
    <property type="match status" value="1"/>
</dbReference>
<accession>A0ABY4R3B9</accession>
<keyword evidence="5" id="KW-1185">Reference proteome</keyword>
<dbReference type="PROSITE" id="PS50043">
    <property type="entry name" value="HTH_LUXR_2"/>
    <property type="match status" value="1"/>
</dbReference>
<reference evidence="4" key="1">
    <citation type="journal article" date="2018" name="Int. J. Syst. Evol. Microbiol.">
        <title>Jatrophihabitans telluris sp. nov., isolated from sediment soil of lava forest wetlands and the emended description of the genus Jatrophihabitans.</title>
        <authorList>
            <person name="Lee K.C."/>
            <person name="Suh M.K."/>
            <person name="Eom M.K."/>
            <person name="Kim K.K."/>
            <person name="Kim J.S."/>
            <person name="Kim D.S."/>
            <person name="Ko S.H."/>
            <person name="Shin Y.K."/>
            <person name="Lee J.S."/>
        </authorList>
    </citation>
    <scope>NUCLEOTIDE SEQUENCE</scope>
    <source>
        <strain evidence="4">N237</strain>
    </source>
</reference>
<dbReference type="Gene3D" id="3.40.50.300">
    <property type="entry name" value="P-loop containing nucleotide triphosphate hydrolases"/>
    <property type="match status" value="1"/>
</dbReference>
<dbReference type="PANTHER" id="PTHR16305:SF35">
    <property type="entry name" value="TRANSCRIPTIONAL ACTIVATOR DOMAIN"/>
    <property type="match status" value="1"/>
</dbReference>
<dbReference type="Pfam" id="PF00196">
    <property type="entry name" value="GerE"/>
    <property type="match status" value="1"/>
</dbReference>
<evidence type="ECO:0000313" key="4">
    <source>
        <dbReference type="EMBL" id="UQX90320.1"/>
    </source>
</evidence>
<proteinExistence type="predicted"/>
<sequence>MEASQPIGREDDVAAILAALAADACVVVEGEPGIGKTSVLRSALEQCRLRLAWSVTCHEAERDLGLAVLADLLDSMPSSAYASLSSELRRVADIVLFRDAPAGDPVDSRALGEVTLAALRAVSEDEPVVVAVDDLQWCDRSSLKALAFALRRIEQREVSVLATRRPAHEAPMPNEALFVLGPLAGEPLRALIRRSASGPLPPGAVEDIVRRSGGNPFYAVELAHDRARPDGADRRVSSLSALLSRQIAAVPVEEQPALRYLAVCGEAGSDEMDPDGLPYSLGARLVAARDGRLAFRHPLLASAALEQATAVQLRSAHDRAARVARDPVERALHRARSGIGSEKVGSELDAATDLALARGDLDGARTLAQLAVEHGRTEGRLVTLAELEAELGATATAATLARELLASATTAPARNRALRILAWSQDNAAVADELLAEAAELSGLSQELRLATRAQRAHVHRIMTQPREAQLDLEAILDEAREGTPTWATAAAHECVNRRLLGRSVDGDRLSRAVEIDRTLGCDWPSLALSDAAVIAYFDDRHDEARQLMAEAESLALRNGGFPSTGVYTAALDRRTGQLASAEAKLLRFLDRKAGVDRTPALLELAHVNAWQGRSDEAQTRVREAFALQGSLPPRDPARGEFIAGFVHVLDGRPHEGWDHLCRAVDHLRVRGIAEPSFVPALPAAVEVAAACGKLSEAASLLDQLENQSHALCSRWGLAAAEAGHGYLAGARGETDDAERHFASAIHLFEELRLPLEAGRVQLALGSLLRRTRRRRQAQELLQRVIGTFTSCGASGLAVQAEQELARTGVLGRAASTALTPSERLVAELAARGMRNTDVAVQMHLSVKTVEAHLGRVYRKLQVRNRTELAGRLASPDWQQPGS</sequence>
<dbReference type="RefSeq" id="WP_249774216.1">
    <property type="nucleotide sequence ID" value="NZ_CP097332.1"/>
</dbReference>
<dbReference type="Proteomes" id="UP001056336">
    <property type="component" value="Chromosome"/>
</dbReference>
<dbReference type="SUPFAM" id="SSF46894">
    <property type="entry name" value="C-terminal effector domain of the bipartite response regulators"/>
    <property type="match status" value="1"/>
</dbReference>
<dbReference type="InterPro" id="IPR036388">
    <property type="entry name" value="WH-like_DNA-bd_sf"/>
</dbReference>
<feature type="domain" description="HTH luxR-type" evidence="3">
    <location>
        <begin position="812"/>
        <end position="877"/>
    </location>
</feature>
<dbReference type="PANTHER" id="PTHR16305">
    <property type="entry name" value="TESTICULAR SOLUBLE ADENYLYL CYCLASE"/>
    <property type="match status" value="1"/>
</dbReference>
<dbReference type="SUPFAM" id="SSF52540">
    <property type="entry name" value="P-loop containing nucleoside triphosphate hydrolases"/>
    <property type="match status" value="1"/>
</dbReference>
<protein>
    <submittedName>
        <fullName evidence="4">LuxR family transcriptional regulator</fullName>
    </submittedName>
</protein>
<dbReference type="PROSITE" id="PS00622">
    <property type="entry name" value="HTH_LUXR_1"/>
    <property type="match status" value="1"/>
</dbReference>
<keyword evidence="1" id="KW-0547">Nucleotide-binding</keyword>
<dbReference type="SUPFAM" id="SSF48452">
    <property type="entry name" value="TPR-like"/>
    <property type="match status" value="1"/>
</dbReference>
<dbReference type="InterPro" id="IPR027417">
    <property type="entry name" value="P-loop_NTPase"/>
</dbReference>
<name>A0ABY4R3B9_9ACTN</name>
<dbReference type="Gene3D" id="1.25.40.10">
    <property type="entry name" value="Tetratricopeptide repeat domain"/>
    <property type="match status" value="1"/>
</dbReference>
<dbReference type="Gene3D" id="1.10.10.10">
    <property type="entry name" value="Winged helix-like DNA-binding domain superfamily/Winged helix DNA-binding domain"/>
    <property type="match status" value="1"/>
</dbReference>
<dbReference type="InterPro" id="IPR016032">
    <property type="entry name" value="Sig_transdc_resp-reg_C-effctor"/>
</dbReference>
<organism evidence="4 5">
    <name type="scientific">Jatrophihabitans telluris</name>
    <dbReference type="NCBI Taxonomy" id="2038343"/>
    <lineage>
        <taxon>Bacteria</taxon>
        <taxon>Bacillati</taxon>
        <taxon>Actinomycetota</taxon>
        <taxon>Actinomycetes</taxon>
        <taxon>Jatrophihabitantales</taxon>
        <taxon>Jatrophihabitantaceae</taxon>
        <taxon>Jatrophihabitans</taxon>
    </lineage>
</organism>
<dbReference type="PRINTS" id="PR00038">
    <property type="entry name" value="HTHLUXR"/>
</dbReference>
<evidence type="ECO:0000259" key="3">
    <source>
        <dbReference type="PROSITE" id="PS50043"/>
    </source>
</evidence>
<evidence type="ECO:0000256" key="2">
    <source>
        <dbReference type="ARBA" id="ARBA00022840"/>
    </source>
</evidence>
<dbReference type="EMBL" id="CP097332">
    <property type="protein sequence ID" value="UQX90320.1"/>
    <property type="molecule type" value="Genomic_DNA"/>
</dbReference>
<gene>
    <name evidence="4" type="ORF">M6D93_15160</name>
</gene>
<dbReference type="InterPro" id="IPR041664">
    <property type="entry name" value="AAA_16"/>
</dbReference>
<dbReference type="CDD" id="cd06170">
    <property type="entry name" value="LuxR_C_like"/>
    <property type="match status" value="1"/>
</dbReference>
<reference evidence="4" key="2">
    <citation type="submission" date="2022-05" db="EMBL/GenBank/DDBJ databases">
        <authorList>
            <person name="Kim J.-S."/>
            <person name="Lee K."/>
            <person name="Suh M."/>
            <person name="Eom M."/>
            <person name="Kim J.-S."/>
            <person name="Kim D.-S."/>
            <person name="Ko S.-H."/>
            <person name="Shin Y."/>
            <person name="Lee J.-S."/>
        </authorList>
    </citation>
    <scope>NUCLEOTIDE SEQUENCE</scope>
    <source>
        <strain evidence="4">N237</strain>
    </source>
</reference>
<evidence type="ECO:0000256" key="1">
    <source>
        <dbReference type="ARBA" id="ARBA00022741"/>
    </source>
</evidence>
<dbReference type="InterPro" id="IPR000792">
    <property type="entry name" value="Tscrpt_reg_LuxR_C"/>
</dbReference>
<keyword evidence="2" id="KW-0067">ATP-binding</keyword>
<dbReference type="SMART" id="SM00421">
    <property type="entry name" value="HTH_LUXR"/>
    <property type="match status" value="1"/>
</dbReference>
<evidence type="ECO:0000313" key="5">
    <source>
        <dbReference type="Proteomes" id="UP001056336"/>
    </source>
</evidence>
<dbReference type="InterPro" id="IPR011990">
    <property type="entry name" value="TPR-like_helical_dom_sf"/>
</dbReference>